<evidence type="ECO:0000313" key="6">
    <source>
        <dbReference type="Proteomes" id="UP001298681"/>
    </source>
</evidence>
<feature type="domain" description="Response regulatory" evidence="4">
    <location>
        <begin position="7"/>
        <end position="125"/>
    </location>
</feature>
<dbReference type="Pfam" id="PF00072">
    <property type="entry name" value="Response_reg"/>
    <property type="match status" value="1"/>
</dbReference>
<keyword evidence="6" id="KW-1185">Reference proteome</keyword>
<proteinExistence type="predicted"/>
<reference evidence="5 6" key="1">
    <citation type="submission" date="2022-01" db="EMBL/GenBank/DDBJ databases">
        <title>Collection of gut derived symbiotic bacterial strains cultured from healthy donors.</title>
        <authorList>
            <person name="Lin H."/>
            <person name="Kohout C."/>
            <person name="Waligurski E."/>
            <person name="Pamer E.G."/>
        </authorList>
    </citation>
    <scope>NUCLEOTIDE SEQUENCE [LARGE SCALE GENOMIC DNA]</scope>
    <source>
        <strain evidence="5 6">DFI.7.58</strain>
    </source>
</reference>
<dbReference type="InterPro" id="IPR051015">
    <property type="entry name" value="EvgA-like"/>
</dbReference>
<dbReference type="RefSeq" id="WP_087231104.1">
    <property type="nucleotide sequence ID" value="NZ_JAKNHQ010000012.1"/>
</dbReference>
<sequence length="195" mass="21565">MKDGTIGVLVVEDDDDFCFLIGDTLGREPDMRILGSTASGEEAVYLAQRLDPDIVLMDLNLSLEELDGIEAARKIRLYTRAKVILVTAFEAQSIVIDACKRSFASSYVFKSQFSILTETVRQTAEGPTPQEYLIASLILADLSPAEQSVCLMMLGRDVHLQSSQKTIANQKTALLKKLGLKSQKELEHLFHGMQV</sequence>
<dbReference type="PROSITE" id="PS50110">
    <property type="entry name" value="RESPONSE_REGULATORY"/>
    <property type="match status" value="1"/>
</dbReference>
<dbReference type="PANTHER" id="PTHR45566:SF2">
    <property type="entry name" value="NARL SUBFAMILY"/>
    <property type="match status" value="1"/>
</dbReference>
<dbReference type="Proteomes" id="UP001298681">
    <property type="component" value="Unassembled WGS sequence"/>
</dbReference>
<dbReference type="SUPFAM" id="SSF52172">
    <property type="entry name" value="CheY-like"/>
    <property type="match status" value="1"/>
</dbReference>
<comment type="caution">
    <text evidence="5">The sequence shown here is derived from an EMBL/GenBank/DDBJ whole genome shotgun (WGS) entry which is preliminary data.</text>
</comment>
<protein>
    <recommendedName>
        <fullName evidence="1">Stage 0 sporulation protein A homolog</fullName>
    </recommendedName>
</protein>
<dbReference type="CDD" id="cd17535">
    <property type="entry name" value="REC_NarL-like"/>
    <property type="match status" value="1"/>
</dbReference>
<dbReference type="InterPro" id="IPR058245">
    <property type="entry name" value="NreC/VraR/RcsB-like_REC"/>
</dbReference>
<evidence type="ECO:0000256" key="3">
    <source>
        <dbReference type="PROSITE-ProRule" id="PRU00169"/>
    </source>
</evidence>
<name>A0ABS9MK50_9FIRM</name>
<dbReference type="PANTHER" id="PTHR45566">
    <property type="entry name" value="HTH-TYPE TRANSCRIPTIONAL REGULATOR YHJB-RELATED"/>
    <property type="match status" value="1"/>
</dbReference>
<feature type="modified residue" description="4-aspartylphosphate" evidence="3">
    <location>
        <position position="58"/>
    </location>
</feature>
<dbReference type="EMBL" id="JAKNHQ010000012">
    <property type="protein sequence ID" value="MCG4611192.1"/>
    <property type="molecule type" value="Genomic_DNA"/>
</dbReference>
<dbReference type="Gene3D" id="3.40.50.2300">
    <property type="match status" value="1"/>
</dbReference>
<evidence type="ECO:0000259" key="4">
    <source>
        <dbReference type="PROSITE" id="PS50110"/>
    </source>
</evidence>
<comment type="function">
    <text evidence="2">May play the central regulatory role in sporulation. It may be an element of the effector pathway responsible for the activation of sporulation genes in response to nutritional stress. Spo0A may act in concert with spo0H (a sigma factor) to control the expression of some genes that are critical to the sporulation process.</text>
</comment>
<evidence type="ECO:0000256" key="2">
    <source>
        <dbReference type="ARBA" id="ARBA00024867"/>
    </source>
</evidence>
<dbReference type="InterPro" id="IPR011006">
    <property type="entry name" value="CheY-like_superfamily"/>
</dbReference>
<evidence type="ECO:0000256" key="1">
    <source>
        <dbReference type="ARBA" id="ARBA00018672"/>
    </source>
</evidence>
<dbReference type="SMART" id="SM00448">
    <property type="entry name" value="REC"/>
    <property type="match status" value="1"/>
</dbReference>
<accession>A0ABS9MK50</accession>
<evidence type="ECO:0000313" key="5">
    <source>
        <dbReference type="EMBL" id="MCG4611192.1"/>
    </source>
</evidence>
<keyword evidence="3" id="KW-0597">Phosphoprotein</keyword>
<gene>
    <name evidence="5" type="ORF">L0P57_09645</name>
</gene>
<dbReference type="InterPro" id="IPR001789">
    <property type="entry name" value="Sig_transdc_resp-reg_receiver"/>
</dbReference>
<organism evidence="5 6">
    <name type="scientific">Anaeromassilibacillus senegalensis</name>
    <dbReference type="NCBI Taxonomy" id="1673717"/>
    <lineage>
        <taxon>Bacteria</taxon>
        <taxon>Bacillati</taxon>
        <taxon>Bacillota</taxon>
        <taxon>Clostridia</taxon>
        <taxon>Eubacteriales</taxon>
        <taxon>Acutalibacteraceae</taxon>
        <taxon>Anaeromassilibacillus</taxon>
    </lineage>
</organism>